<accession>A0ABD5ZF15</accession>
<evidence type="ECO:0000256" key="2">
    <source>
        <dbReference type="ARBA" id="ARBA00022801"/>
    </source>
</evidence>
<dbReference type="InterPro" id="IPR000587">
    <property type="entry name" value="Creatinase_N"/>
</dbReference>
<dbReference type="Pfam" id="PF00557">
    <property type="entry name" value="Peptidase_M24"/>
    <property type="match status" value="1"/>
</dbReference>
<dbReference type="PANTHER" id="PTHR46112">
    <property type="entry name" value="AMINOPEPTIDASE"/>
    <property type="match status" value="1"/>
</dbReference>
<dbReference type="InterPro" id="IPR001131">
    <property type="entry name" value="Peptidase_M24B_aminopep-P_CS"/>
</dbReference>
<feature type="domain" description="Peptidase M24" evidence="4">
    <location>
        <begin position="151"/>
        <end position="374"/>
    </location>
</feature>
<protein>
    <submittedName>
        <fullName evidence="6">M24 family metallopeptidase</fullName>
    </submittedName>
</protein>
<evidence type="ECO:0000313" key="6">
    <source>
        <dbReference type="EMBL" id="MFC7203806.1"/>
    </source>
</evidence>
<dbReference type="RefSeq" id="WP_390223140.1">
    <property type="nucleotide sequence ID" value="NZ_JBHTAA010000005.1"/>
</dbReference>
<reference evidence="6 7" key="1">
    <citation type="journal article" date="2019" name="Int. J. Syst. Evol. Microbiol.">
        <title>The Global Catalogue of Microorganisms (GCM) 10K type strain sequencing project: providing services to taxonomists for standard genome sequencing and annotation.</title>
        <authorList>
            <consortium name="The Broad Institute Genomics Platform"/>
            <consortium name="The Broad Institute Genome Sequencing Center for Infectious Disease"/>
            <person name="Wu L."/>
            <person name="Ma J."/>
        </authorList>
    </citation>
    <scope>NUCLEOTIDE SEQUENCE [LARGE SCALE GENOMIC DNA]</scope>
    <source>
        <strain evidence="6 7">DSM 29988</strain>
    </source>
</reference>
<evidence type="ECO:0000313" key="7">
    <source>
        <dbReference type="Proteomes" id="UP001596481"/>
    </source>
</evidence>
<dbReference type="GO" id="GO:0016787">
    <property type="term" value="F:hydrolase activity"/>
    <property type="evidence" value="ECO:0007669"/>
    <property type="project" value="UniProtKB-KW"/>
</dbReference>
<comment type="similarity">
    <text evidence="3">Belongs to the peptidase M24B family.</text>
</comment>
<dbReference type="EMBL" id="JBHTAA010000005">
    <property type="protein sequence ID" value="MFC7203806.1"/>
    <property type="molecule type" value="Genomic_DNA"/>
</dbReference>
<dbReference type="InterPro" id="IPR000994">
    <property type="entry name" value="Pept_M24"/>
</dbReference>
<dbReference type="AlphaFoldDB" id="A0ABD5ZF15"/>
<dbReference type="SUPFAM" id="SSF55920">
    <property type="entry name" value="Creatinase/aminopeptidase"/>
    <property type="match status" value="1"/>
</dbReference>
<evidence type="ECO:0000256" key="1">
    <source>
        <dbReference type="ARBA" id="ARBA00022723"/>
    </source>
</evidence>
<keyword evidence="7" id="KW-1185">Reference proteome</keyword>
<keyword evidence="1 3" id="KW-0479">Metal-binding</keyword>
<evidence type="ECO:0000259" key="4">
    <source>
        <dbReference type="Pfam" id="PF00557"/>
    </source>
</evidence>
<feature type="domain" description="Creatinase N-terminal" evidence="5">
    <location>
        <begin position="25"/>
        <end position="127"/>
    </location>
</feature>
<dbReference type="Pfam" id="PF01321">
    <property type="entry name" value="Creatinase_N"/>
    <property type="match status" value="1"/>
</dbReference>
<dbReference type="Gene3D" id="3.90.230.10">
    <property type="entry name" value="Creatinase/methionine aminopeptidase superfamily"/>
    <property type="match status" value="1"/>
</dbReference>
<keyword evidence="2" id="KW-0378">Hydrolase</keyword>
<gene>
    <name evidence="6" type="ORF">ACFQJC_09780</name>
</gene>
<dbReference type="GO" id="GO:0046872">
    <property type="term" value="F:metal ion binding"/>
    <property type="evidence" value="ECO:0007669"/>
    <property type="project" value="UniProtKB-KW"/>
</dbReference>
<dbReference type="InterPro" id="IPR029149">
    <property type="entry name" value="Creatin/AminoP/Spt16_N"/>
</dbReference>
<evidence type="ECO:0000256" key="3">
    <source>
        <dbReference type="RuleBase" id="RU000590"/>
    </source>
</evidence>
<dbReference type="PROSITE" id="PS00491">
    <property type="entry name" value="PROLINE_PEPTIDASE"/>
    <property type="match status" value="1"/>
</dbReference>
<dbReference type="PANTHER" id="PTHR46112:SF2">
    <property type="entry name" value="XAA-PRO AMINOPEPTIDASE P-RELATED"/>
    <property type="match status" value="1"/>
</dbReference>
<dbReference type="InterPro" id="IPR050659">
    <property type="entry name" value="Peptidase_M24B"/>
</dbReference>
<evidence type="ECO:0000259" key="5">
    <source>
        <dbReference type="Pfam" id="PF01321"/>
    </source>
</evidence>
<name>A0ABD5ZF15_9EURY</name>
<dbReference type="Proteomes" id="UP001596481">
    <property type="component" value="Unassembled WGS sequence"/>
</dbReference>
<organism evidence="6 7">
    <name type="scientific">Haloferax namakaokahaiae</name>
    <dbReference type="NCBI Taxonomy" id="1748331"/>
    <lineage>
        <taxon>Archaea</taxon>
        <taxon>Methanobacteriati</taxon>
        <taxon>Methanobacteriota</taxon>
        <taxon>Stenosarchaea group</taxon>
        <taxon>Halobacteria</taxon>
        <taxon>Halobacteriales</taxon>
        <taxon>Haloferacaceae</taxon>
        <taxon>Haloferax</taxon>
    </lineage>
</organism>
<dbReference type="InterPro" id="IPR036005">
    <property type="entry name" value="Creatinase/aminopeptidase-like"/>
</dbReference>
<comment type="caution">
    <text evidence="6">The sequence shown here is derived from an EMBL/GenBank/DDBJ whole genome shotgun (WGS) entry which is preliminary data.</text>
</comment>
<dbReference type="Gene3D" id="3.40.350.10">
    <property type="entry name" value="Creatinase/prolidase N-terminal domain"/>
    <property type="match status" value="1"/>
</dbReference>
<proteinExistence type="inferred from homology"/>
<sequence length="390" mass="42273">MEPDFSALTDSLGDEFDGYLIDAASDDSNQLYLSGFDAPDPFVTLYKPEGTYLLVSTLEFGRAKKESRADAVSRLSEYDYREKYVEHGPVVGKAKAIAEFLADHDVGSLAVPGDFPLGTADALRDEGIVVEAQTENVIGNIRAVKTAEELEHIRDAQNANEASMQAAEDLLRAADVEDGVLYYEGEPLTSERVKEEIEVTLLRHGCALDETIVACGADAADPHNRGSGPLEAGEAIIIDIFPRDKETKYNGDMTRTFVKGEPSDKIREWFELTERALQAAFDATKAGATGADVHDAVCDVYEAAGENTLRADPNAETGFIHSTGHGVGLDVHESPSLSQSGEELEPGHVITIEPGLYDPEIGGVRIEDMVVVTEDGFENFNDYPVQLVVE</sequence>